<feature type="compositionally biased region" description="Basic and acidic residues" evidence="1">
    <location>
        <begin position="72"/>
        <end position="81"/>
    </location>
</feature>
<keyword evidence="2" id="KW-0472">Membrane</keyword>
<evidence type="ECO:0008006" key="5">
    <source>
        <dbReference type="Google" id="ProtNLM"/>
    </source>
</evidence>
<dbReference type="SUPFAM" id="SSF57884">
    <property type="entry name" value="Ada DNA repair protein, N-terminal domain (N-Ada 10)"/>
    <property type="match status" value="1"/>
</dbReference>
<dbReference type="InterPro" id="IPR035451">
    <property type="entry name" value="Ada-like_dom_sf"/>
</dbReference>
<dbReference type="AlphaFoldDB" id="A0A1G2FF74"/>
<keyword evidence="2" id="KW-1133">Transmembrane helix</keyword>
<sequence length="133" mass="14683">MLSYLKNFVKKNEADIVLVIGVILVALISFGAGRLTSFQADEEPILIQEPLTASIQQSLEPEKAGESGQPEPAEKGKFVGSIKSDKYHWPWSSSAKRIKPENQIWFDSEAEAKAAGYQPAVDFNKWAPADYSP</sequence>
<proteinExistence type="predicted"/>
<dbReference type="STRING" id="1801997.A3J64_03000"/>
<dbReference type="EMBL" id="MHNB01000028">
    <property type="protein sequence ID" value="OGZ36290.1"/>
    <property type="molecule type" value="Genomic_DNA"/>
</dbReference>
<gene>
    <name evidence="3" type="ORF">A3J64_03000</name>
</gene>
<reference evidence="3 4" key="1">
    <citation type="journal article" date="2016" name="Nat. Commun.">
        <title>Thousands of microbial genomes shed light on interconnected biogeochemical processes in an aquifer system.</title>
        <authorList>
            <person name="Anantharaman K."/>
            <person name="Brown C.T."/>
            <person name="Hug L.A."/>
            <person name="Sharon I."/>
            <person name="Castelle C.J."/>
            <person name="Probst A.J."/>
            <person name="Thomas B.C."/>
            <person name="Singh A."/>
            <person name="Wilkins M.J."/>
            <person name="Karaoz U."/>
            <person name="Brodie E.L."/>
            <person name="Williams K.H."/>
            <person name="Hubbard S.S."/>
            <person name="Banfield J.F."/>
        </authorList>
    </citation>
    <scope>NUCLEOTIDE SEQUENCE [LARGE SCALE GENOMIC DNA]</scope>
</reference>
<protein>
    <recommendedName>
        <fullName evidence="5">Ada DNA repair metal-binding domain-containing protein</fullName>
    </recommendedName>
</protein>
<dbReference type="Proteomes" id="UP000177061">
    <property type="component" value="Unassembled WGS sequence"/>
</dbReference>
<feature type="region of interest" description="Disordered" evidence="1">
    <location>
        <begin position="57"/>
        <end position="81"/>
    </location>
</feature>
<accession>A0A1G2FF74</accession>
<dbReference type="Gene3D" id="3.40.10.10">
    <property type="entry name" value="DNA Methylphosphotriester Repair Domain"/>
    <property type="match status" value="1"/>
</dbReference>
<feature type="transmembrane region" description="Helical" evidence="2">
    <location>
        <begin position="16"/>
        <end position="35"/>
    </location>
</feature>
<evidence type="ECO:0000313" key="4">
    <source>
        <dbReference type="Proteomes" id="UP000177061"/>
    </source>
</evidence>
<comment type="caution">
    <text evidence="3">The sequence shown here is derived from an EMBL/GenBank/DDBJ whole genome shotgun (WGS) entry which is preliminary data.</text>
</comment>
<evidence type="ECO:0000313" key="3">
    <source>
        <dbReference type="EMBL" id="OGZ36290.1"/>
    </source>
</evidence>
<name>A0A1G2FF74_9BACT</name>
<evidence type="ECO:0000256" key="1">
    <source>
        <dbReference type="SAM" id="MobiDB-lite"/>
    </source>
</evidence>
<keyword evidence="2" id="KW-0812">Transmembrane</keyword>
<evidence type="ECO:0000256" key="2">
    <source>
        <dbReference type="SAM" id="Phobius"/>
    </source>
</evidence>
<organism evidence="3 4">
    <name type="scientific">Candidatus Portnoybacteria bacterium RIFCSPHIGHO2_12_FULL_38_9</name>
    <dbReference type="NCBI Taxonomy" id="1801997"/>
    <lineage>
        <taxon>Bacteria</taxon>
        <taxon>Candidatus Portnoyibacteriota</taxon>
    </lineage>
</organism>